<evidence type="ECO:0000256" key="1">
    <source>
        <dbReference type="ARBA" id="ARBA00004123"/>
    </source>
</evidence>
<dbReference type="Proteomes" id="UP000824540">
    <property type="component" value="Unassembled WGS sequence"/>
</dbReference>
<dbReference type="AlphaFoldDB" id="A0A8T2NB99"/>
<evidence type="ECO:0000256" key="4">
    <source>
        <dbReference type="ARBA" id="ARBA00022490"/>
    </source>
</evidence>
<evidence type="ECO:0000256" key="2">
    <source>
        <dbReference type="ARBA" id="ARBA00004308"/>
    </source>
</evidence>
<protein>
    <recommendedName>
        <fullName evidence="12">Pyrin domain-containing protein</fullName>
    </recommendedName>
</protein>
<dbReference type="InterPro" id="IPR050637">
    <property type="entry name" value="NLRP_innate_immun_reg"/>
</dbReference>
<keyword evidence="4" id="KW-0963">Cytoplasm</keyword>
<evidence type="ECO:0000256" key="3">
    <source>
        <dbReference type="ARBA" id="ARBA00004496"/>
    </source>
</evidence>
<comment type="caution">
    <text evidence="13">The sequence shown here is derived from an EMBL/GenBank/DDBJ whole genome shotgun (WGS) entry which is preliminary data.</text>
</comment>
<accession>A0A8T2NB99</accession>
<dbReference type="Pfam" id="PF14484">
    <property type="entry name" value="FISNA"/>
    <property type="match status" value="1"/>
</dbReference>
<dbReference type="PANTHER" id="PTHR45690:SF19">
    <property type="entry name" value="NACHT, LRR AND PYD DOMAINS-CONTAINING PROTEIN 3"/>
    <property type="match status" value="1"/>
</dbReference>
<keyword evidence="9" id="KW-0564">Palmitate</keyword>
<dbReference type="GO" id="GO:0005576">
    <property type="term" value="C:extracellular region"/>
    <property type="evidence" value="ECO:0007669"/>
    <property type="project" value="UniProtKB-SubCell"/>
</dbReference>
<keyword evidence="14" id="KW-1185">Reference proteome</keyword>
<dbReference type="InterPro" id="IPR011029">
    <property type="entry name" value="DEATH-like_dom_sf"/>
</dbReference>
<dbReference type="SMART" id="SM01289">
    <property type="entry name" value="PYRIN"/>
    <property type="match status" value="1"/>
</dbReference>
<evidence type="ECO:0000313" key="14">
    <source>
        <dbReference type="Proteomes" id="UP000824540"/>
    </source>
</evidence>
<name>A0A8T2NB99_9TELE</name>
<organism evidence="13 14">
    <name type="scientific">Albula glossodonta</name>
    <name type="common">roundjaw bonefish</name>
    <dbReference type="NCBI Taxonomy" id="121402"/>
    <lineage>
        <taxon>Eukaryota</taxon>
        <taxon>Metazoa</taxon>
        <taxon>Chordata</taxon>
        <taxon>Craniata</taxon>
        <taxon>Vertebrata</taxon>
        <taxon>Euteleostomi</taxon>
        <taxon>Actinopterygii</taxon>
        <taxon>Neopterygii</taxon>
        <taxon>Teleostei</taxon>
        <taxon>Albuliformes</taxon>
        <taxon>Albulidae</taxon>
        <taxon>Albula</taxon>
    </lineage>
</organism>
<sequence>MKLKKEESKQFQSHLSQYCPEFTARQQEDLEALHAVEKMLETCGSERSLKLTLHILRKMKKMDLVDSLERDEQKKKLSRAQQTLKSDLKKKFECLFEGLVQQGHPTLLNEIYTELYITEGGGGG</sequence>
<keyword evidence="6" id="KW-0677">Repeat</keyword>
<dbReference type="GO" id="GO:0016787">
    <property type="term" value="F:hydrolase activity"/>
    <property type="evidence" value="ECO:0007669"/>
    <property type="project" value="UniProtKB-KW"/>
</dbReference>
<keyword evidence="10" id="KW-0539">Nucleus</keyword>
<keyword evidence="11" id="KW-0449">Lipoprotein</keyword>
<reference evidence="13" key="1">
    <citation type="thesis" date="2021" institute="BYU ScholarsArchive" country="Provo, UT, USA">
        <title>Applications of and Algorithms for Genome Assembly and Genomic Analyses with an Emphasis on Marine Teleosts.</title>
        <authorList>
            <person name="Pickett B.D."/>
        </authorList>
    </citation>
    <scope>NUCLEOTIDE SEQUENCE</scope>
    <source>
        <strain evidence="13">HI-2016</strain>
    </source>
</reference>
<gene>
    <name evidence="13" type="ORF">JZ751_029611</name>
</gene>
<keyword evidence="5" id="KW-0399">Innate immunity</keyword>
<dbReference type="GO" id="GO:0005783">
    <property type="term" value="C:endoplasmic reticulum"/>
    <property type="evidence" value="ECO:0007669"/>
    <property type="project" value="UniProtKB-SubCell"/>
</dbReference>
<dbReference type="EMBL" id="JAFBMS010000092">
    <property type="protein sequence ID" value="KAG9337224.1"/>
    <property type="molecule type" value="Genomic_DNA"/>
</dbReference>
<evidence type="ECO:0000256" key="8">
    <source>
        <dbReference type="ARBA" id="ARBA00023136"/>
    </source>
</evidence>
<dbReference type="PROSITE" id="PS50824">
    <property type="entry name" value="DAPIN"/>
    <property type="match status" value="1"/>
</dbReference>
<dbReference type="InterPro" id="IPR004020">
    <property type="entry name" value="DAPIN"/>
</dbReference>
<evidence type="ECO:0000256" key="9">
    <source>
        <dbReference type="ARBA" id="ARBA00023139"/>
    </source>
</evidence>
<dbReference type="Gene3D" id="1.10.533.10">
    <property type="entry name" value="Death Domain, Fas"/>
    <property type="match status" value="1"/>
</dbReference>
<evidence type="ECO:0000256" key="11">
    <source>
        <dbReference type="ARBA" id="ARBA00023288"/>
    </source>
</evidence>
<evidence type="ECO:0000256" key="10">
    <source>
        <dbReference type="ARBA" id="ARBA00023242"/>
    </source>
</evidence>
<evidence type="ECO:0000256" key="5">
    <source>
        <dbReference type="ARBA" id="ARBA00022588"/>
    </source>
</evidence>
<evidence type="ECO:0000256" key="6">
    <source>
        <dbReference type="ARBA" id="ARBA00022737"/>
    </source>
</evidence>
<dbReference type="SMART" id="SM01288">
    <property type="entry name" value="FISNA"/>
    <property type="match status" value="1"/>
</dbReference>
<feature type="non-terminal residue" evidence="13">
    <location>
        <position position="1"/>
    </location>
</feature>
<comment type="subcellular location">
    <subcellularLocation>
        <location evidence="3">Cytoplasm</location>
    </subcellularLocation>
    <subcellularLocation>
        <location evidence="2">Endomembrane system</location>
    </subcellularLocation>
    <subcellularLocation>
        <location evidence="1">Nucleus</location>
    </subcellularLocation>
</comment>
<evidence type="ECO:0000313" key="13">
    <source>
        <dbReference type="EMBL" id="KAG9337224.1"/>
    </source>
</evidence>
<dbReference type="Pfam" id="PF02758">
    <property type="entry name" value="PYRIN"/>
    <property type="match status" value="1"/>
</dbReference>
<proteinExistence type="predicted"/>
<keyword evidence="8" id="KW-0472">Membrane</keyword>
<feature type="domain" description="Pyrin" evidence="12">
    <location>
        <begin position="1"/>
        <end position="74"/>
    </location>
</feature>
<dbReference type="InterPro" id="IPR029495">
    <property type="entry name" value="NACHT-assoc"/>
</dbReference>
<evidence type="ECO:0000259" key="12">
    <source>
        <dbReference type="PROSITE" id="PS50824"/>
    </source>
</evidence>
<dbReference type="PANTHER" id="PTHR45690">
    <property type="entry name" value="NACHT, LRR AND PYD DOMAINS-CONTAINING PROTEIN 12"/>
    <property type="match status" value="1"/>
</dbReference>
<dbReference type="SUPFAM" id="SSF47986">
    <property type="entry name" value="DEATH domain"/>
    <property type="match status" value="1"/>
</dbReference>
<keyword evidence="7" id="KW-0391">Immunity</keyword>
<dbReference type="OrthoDB" id="8951038at2759"/>
<evidence type="ECO:0000256" key="7">
    <source>
        <dbReference type="ARBA" id="ARBA00022859"/>
    </source>
</evidence>